<name>A0ABT0M3K8_9RHOB</name>
<dbReference type="EMBL" id="JALZWP010000007">
    <property type="protein sequence ID" value="MCL1628909.1"/>
    <property type="molecule type" value="Genomic_DNA"/>
</dbReference>
<dbReference type="Proteomes" id="UP001202550">
    <property type="component" value="Unassembled WGS sequence"/>
</dbReference>
<feature type="compositionally biased region" description="Polar residues" evidence="1">
    <location>
        <begin position="129"/>
        <end position="144"/>
    </location>
</feature>
<dbReference type="RefSeq" id="WP_249058235.1">
    <property type="nucleotide sequence ID" value="NZ_JALZWP010000007.1"/>
</dbReference>
<feature type="signal peptide" evidence="2">
    <location>
        <begin position="1"/>
        <end position="19"/>
    </location>
</feature>
<accession>A0ABT0M3K8</accession>
<evidence type="ECO:0000256" key="1">
    <source>
        <dbReference type="SAM" id="MobiDB-lite"/>
    </source>
</evidence>
<organism evidence="3 4">
    <name type="scientific">Roseinatronobacter domitianus</name>
    <dbReference type="NCBI Taxonomy" id="2940293"/>
    <lineage>
        <taxon>Bacteria</taxon>
        <taxon>Pseudomonadati</taxon>
        <taxon>Pseudomonadota</taxon>
        <taxon>Alphaproteobacteria</taxon>
        <taxon>Rhodobacterales</taxon>
        <taxon>Paracoccaceae</taxon>
        <taxon>Roseinatronobacter</taxon>
    </lineage>
</organism>
<reference evidence="3 4" key="1">
    <citation type="submission" date="2022-05" db="EMBL/GenBank/DDBJ databases">
        <title>Seasonal and diel survey of microbial diversity of the Tyrrhenian coast.</title>
        <authorList>
            <person name="Gattoni G."/>
            <person name="Corral P."/>
        </authorList>
    </citation>
    <scope>NUCLEOTIDE SEQUENCE [LARGE SCALE GENOMIC DNA]</scope>
    <source>
        <strain evidence="3 4">V10</strain>
    </source>
</reference>
<keyword evidence="4" id="KW-1185">Reference proteome</keyword>
<gene>
    <name evidence="3" type="ORF">M3N55_09200</name>
</gene>
<feature type="compositionally biased region" description="Polar residues" evidence="1">
    <location>
        <begin position="101"/>
        <end position="112"/>
    </location>
</feature>
<evidence type="ECO:0008006" key="5">
    <source>
        <dbReference type="Google" id="ProtNLM"/>
    </source>
</evidence>
<comment type="caution">
    <text evidence="3">The sequence shown here is derived from an EMBL/GenBank/DDBJ whole genome shotgun (WGS) entry which is preliminary data.</text>
</comment>
<proteinExistence type="predicted"/>
<feature type="region of interest" description="Disordered" evidence="1">
    <location>
        <begin position="82"/>
        <end position="144"/>
    </location>
</feature>
<feature type="chain" id="PRO_5046270016" description="Excalibur calcium-binding domain-containing protein" evidence="2">
    <location>
        <begin position="20"/>
        <end position="257"/>
    </location>
</feature>
<dbReference type="PROSITE" id="PS51257">
    <property type="entry name" value="PROKAR_LIPOPROTEIN"/>
    <property type="match status" value="1"/>
</dbReference>
<keyword evidence="2" id="KW-0732">Signal</keyword>
<protein>
    <recommendedName>
        <fullName evidence="5">Excalibur calcium-binding domain-containing protein</fullName>
    </recommendedName>
</protein>
<evidence type="ECO:0000313" key="4">
    <source>
        <dbReference type="Proteomes" id="UP001202550"/>
    </source>
</evidence>
<sequence length="257" mass="27702">MRLPIVLSALFLVSACTFSAPYSNVIDTAGGGVGFSDYAQYMRAQEELSRIRRAEAASARAQPQGAVGGAPVRFQPQGFGAAQTQMPEQPPLGQSVIAQPAQGQSSQQTPAQNFAMGQGVSAAPGTAEQGVSTQSYEAQPFGTPTQNQVVRREYVPQVRVTAAEAPAASGPNLFVYALSTRHAIGEERYPRRHPLRWRRWEAACAQYPHQDLAQEAFLAAGGPEKDPEHMDPDGDGYACWWDPAPFRQAATTVKARE</sequence>
<evidence type="ECO:0000313" key="3">
    <source>
        <dbReference type="EMBL" id="MCL1628909.1"/>
    </source>
</evidence>
<evidence type="ECO:0000256" key="2">
    <source>
        <dbReference type="SAM" id="SignalP"/>
    </source>
</evidence>